<gene>
    <name evidence="1" type="primary">Contig7779.g8290</name>
    <name evidence="1" type="ORF">STYLEM_11989</name>
</gene>
<dbReference type="AlphaFoldDB" id="A0A078ANR9"/>
<dbReference type="EMBL" id="CCKQ01011387">
    <property type="protein sequence ID" value="CDW82952.1"/>
    <property type="molecule type" value="Genomic_DNA"/>
</dbReference>
<sequence length="644" mass="77962">MESMPRKKRDPKYYRCSLCNRLAARKFKPLDIHAAAEQQKYYKNLQQYQQSRDFRRIHEHIAQTEELLCHKCKRPYYAQKYLDTKQMFRRCEALLLTILKIIKNYGKYYKVEDDNENMKQVNLIESHYLPKVKEITAQPFIEVKDFKVIVEIYLAYHNVRLEILRHIMPKVEEDDAKNPKKIEQKEKQRLIDEDRKMRYKFQFKMADSTKMARVEKKADSRLEVYRRQSQKFIIKYRETVEFNKTQYYHNMPQDFKRKEMFCLKLGSKLGNRFYDWDPGNPQSRWIKHYKESQNCPIDEVFQLLVFNGYLYMFTRYGIMIYSVFDMINPAKLIKFQEVDNKDGTNLYHDYFDRAVKCHLTKQVIVVFEQCIWLLDGLNFSGPFFHKMTIKFFDFKVWIINKSTFVILVHASGNVLEITVFKMKDGKIVSSSPFTTEELQKLNSVHPHTGALRGQVKVNYIGNKKFTFHYKKRTIYFKFNFKNHTFKEYHKYQNHNQQWNVPFMDLFHYSNEAIIDNCISLNRWKLKMKDRKKQMLKISTLINFDHKPASLQQKYCPHLKYEKYPLIGVCDTFEYVVHNMMNNEMVMLMDKRDVRCTQRNRHKWQAFNKNLQFCRINLGSSNRNSSRNMYAMVSLRNPNQVLIMY</sequence>
<organism evidence="1 2">
    <name type="scientific">Stylonychia lemnae</name>
    <name type="common">Ciliate</name>
    <dbReference type="NCBI Taxonomy" id="5949"/>
    <lineage>
        <taxon>Eukaryota</taxon>
        <taxon>Sar</taxon>
        <taxon>Alveolata</taxon>
        <taxon>Ciliophora</taxon>
        <taxon>Intramacronucleata</taxon>
        <taxon>Spirotrichea</taxon>
        <taxon>Stichotrichia</taxon>
        <taxon>Sporadotrichida</taxon>
        <taxon>Oxytrichidae</taxon>
        <taxon>Stylonychinae</taxon>
        <taxon>Stylonychia</taxon>
    </lineage>
</organism>
<dbReference type="InParanoid" id="A0A078ANR9"/>
<accession>A0A078ANR9</accession>
<keyword evidence="2" id="KW-1185">Reference proteome</keyword>
<name>A0A078ANR9_STYLE</name>
<protein>
    <submittedName>
        <fullName evidence="1">Uncharacterized protein</fullName>
    </submittedName>
</protein>
<evidence type="ECO:0000313" key="2">
    <source>
        <dbReference type="Proteomes" id="UP000039865"/>
    </source>
</evidence>
<proteinExistence type="predicted"/>
<reference evidence="1 2" key="1">
    <citation type="submission" date="2014-06" db="EMBL/GenBank/DDBJ databases">
        <authorList>
            <person name="Swart Estienne"/>
        </authorList>
    </citation>
    <scope>NUCLEOTIDE SEQUENCE [LARGE SCALE GENOMIC DNA]</scope>
    <source>
        <strain evidence="1 2">130c</strain>
    </source>
</reference>
<evidence type="ECO:0000313" key="1">
    <source>
        <dbReference type="EMBL" id="CDW82952.1"/>
    </source>
</evidence>
<dbReference type="Proteomes" id="UP000039865">
    <property type="component" value="Unassembled WGS sequence"/>
</dbReference>